<protein>
    <submittedName>
        <fullName evidence="2">Uncharacterized protein</fullName>
    </submittedName>
</protein>
<sequence>MAKLKLITAKMVADSFAAAPECAFIFNILAQLWNSLYFLFQLAANQQNNLMYLWILSHAACVSGFLLSFTYPGAYDAAVAGCLATYALAVHRQLKFILRDDRNVKNRAPISDLLRGENTVLFATALLMANSSASSVKLVPFATYASMNLVSFLLDLFPNTAFTKTSMPFLRYVETSLLNYMCYWDYAVMAVYALEWYQHGTGCWLWFYMVTWLVKLEISELSRKSLHGLADLLVSGANALKLDFLVSTATETQAALSVLVPTKENLPGYIPSLALSRDRADSMMFDTFSIINDVDR</sequence>
<comment type="caution">
    <text evidence="2">The sequence shown here is derived from an EMBL/GenBank/DDBJ whole genome shotgun (WGS) entry which is preliminary data.</text>
</comment>
<feature type="transmembrane region" description="Helical" evidence="1">
    <location>
        <begin position="52"/>
        <end position="71"/>
    </location>
</feature>
<feature type="transmembrane region" description="Helical" evidence="1">
    <location>
        <begin position="16"/>
        <end position="40"/>
    </location>
</feature>
<evidence type="ECO:0000313" key="2">
    <source>
        <dbReference type="EMBL" id="PSK34705.1"/>
    </source>
</evidence>
<gene>
    <name evidence="2" type="ORF">C7M61_004897</name>
</gene>
<keyword evidence="1" id="KW-0472">Membrane</keyword>
<organism evidence="2 3">
    <name type="scientific">Candidozyma pseudohaemuli</name>
    <dbReference type="NCBI Taxonomy" id="418784"/>
    <lineage>
        <taxon>Eukaryota</taxon>
        <taxon>Fungi</taxon>
        <taxon>Dikarya</taxon>
        <taxon>Ascomycota</taxon>
        <taxon>Saccharomycotina</taxon>
        <taxon>Pichiomycetes</taxon>
        <taxon>Metschnikowiaceae</taxon>
        <taxon>Candidozyma</taxon>
    </lineage>
</organism>
<dbReference type="AlphaFoldDB" id="A0A2P7YFG6"/>
<keyword evidence="1" id="KW-1133">Transmembrane helix</keyword>
<dbReference type="RefSeq" id="XP_024711591.1">
    <property type="nucleotide sequence ID" value="XM_024860211.1"/>
</dbReference>
<reference evidence="2 3" key="1">
    <citation type="submission" date="2018-03" db="EMBL/GenBank/DDBJ databases">
        <title>Candida pseudohaemulonii genome assembly and annotation.</title>
        <authorList>
            <person name="Munoz J.F."/>
            <person name="Gade L.G."/>
            <person name="Chow N.A."/>
            <person name="Litvintseva A.P."/>
            <person name="Loparev V.N."/>
            <person name="Cuomo C.A."/>
        </authorList>
    </citation>
    <scope>NUCLEOTIDE SEQUENCE [LARGE SCALE GENOMIC DNA]</scope>
    <source>
        <strain evidence="2 3">B12108</strain>
    </source>
</reference>
<keyword evidence="3" id="KW-1185">Reference proteome</keyword>
<dbReference type="OrthoDB" id="4082935at2759"/>
<dbReference type="GeneID" id="36568284"/>
<accession>A0A2P7YFG6</accession>
<evidence type="ECO:0000313" key="3">
    <source>
        <dbReference type="Proteomes" id="UP000241107"/>
    </source>
</evidence>
<keyword evidence="1" id="KW-0812">Transmembrane</keyword>
<name>A0A2P7YFG6_9ASCO</name>
<proteinExistence type="predicted"/>
<dbReference type="Proteomes" id="UP000241107">
    <property type="component" value="Unassembled WGS sequence"/>
</dbReference>
<dbReference type="EMBL" id="PYFQ01000019">
    <property type="protein sequence ID" value="PSK34705.1"/>
    <property type="molecule type" value="Genomic_DNA"/>
</dbReference>
<dbReference type="VEuPathDB" id="FungiDB:C7M61_004897"/>
<evidence type="ECO:0000256" key="1">
    <source>
        <dbReference type="SAM" id="Phobius"/>
    </source>
</evidence>